<evidence type="ECO:0000313" key="2">
    <source>
        <dbReference type="EMBL" id="OXM16372.1"/>
    </source>
</evidence>
<proteinExistence type="predicted"/>
<reference evidence="2 3" key="1">
    <citation type="submission" date="2017-07" db="EMBL/GenBank/DDBJ databases">
        <title>Paenibacillus herberti R33 genome sequencing and assembly.</title>
        <authorList>
            <person name="Su W."/>
        </authorList>
    </citation>
    <scope>NUCLEOTIDE SEQUENCE [LARGE SCALE GENOMIC DNA]</scope>
    <source>
        <strain evidence="2 3">R33</strain>
    </source>
</reference>
<keyword evidence="1" id="KW-0472">Membrane</keyword>
<sequence length="175" mass="20517">MLILVIMILYMAKKQMKYEKVSWLRLGTIPAYCLIMLFVTFEWELRSFSYLAVFILCAYFIAKLQVSGVKVKTAPFGVNARQQAVEMCTGMNYLYGWFLVVIIIVLTEFARGELHDTRTLREELMKEIVPFMVFSNGTNNWMIWAITGITSSFYAILLMRKYPAVYLNKLNHYRK</sequence>
<feature type="transmembrane region" description="Helical" evidence="1">
    <location>
        <begin position="87"/>
        <end position="106"/>
    </location>
</feature>
<dbReference type="Proteomes" id="UP000215145">
    <property type="component" value="Unassembled WGS sequence"/>
</dbReference>
<accession>A0A229P2B0</accession>
<feature type="transmembrane region" description="Helical" evidence="1">
    <location>
        <begin position="21"/>
        <end position="41"/>
    </location>
</feature>
<comment type="caution">
    <text evidence="2">The sequence shown here is derived from an EMBL/GenBank/DDBJ whole genome shotgun (WGS) entry which is preliminary data.</text>
</comment>
<name>A0A229P2B0_9BACL</name>
<keyword evidence="1" id="KW-1133">Transmembrane helix</keyword>
<dbReference type="RefSeq" id="WP_089523456.1">
    <property type="nucleotide sequence ID" value="NZ_NMUQ01000001.1"/>
</dbReference>
<evidence type="ECO:0000256" key="1">
    <source>
        <dbReference type="SAM" id="Phobius"/>
    </source>
</evidence>
<protein>
    <recommendedName>
        <fullName evidence="4">Hydrophobic protein</fullName>
    </recommendedName>
</protein>
<gene>
    <name evidence="2" type="ORF">CGZ75_06735</name>
</gene>
<evidence type="ECO:0000313" key="3">
    <source>
        <dbReference type="Proteomes" id="UP000215145"/>
    </source>
</evidence>
<feature type="transmembrane region" description="Helical" evidence="1">
    <location>
        <begin position="141"/>
        <end position="159"/>
    </location>
</feature>
<feature type="transmembrane region" description="Helical" evidence="1">
    <location>
        <begin position="47"/>
        <end position="66"/>
    </location>
</feature>
<dbReference type="EMBL" id="NMUQ01000001">
    <property type="protein sequence ID" value="OXM16372.1"/>
    <property type="molecule type" value="Genomic_DNA"/>
</dbReference>
<keyword evidence="3" id="KW-1185">Reference proteome</keyword>
<keyword evidence="1" id="KW-0812">Transmembrane</keyword>
<evidence type="ECO:0008006" key="4">
    <source>
        <dbReference type="Google" id="ProtNLM"/>
    </source>
</evidence>
<organism evidence="2 3">
    <name type="scientific">Paenibacillus herberti</name>
    <dbReference type="NCBI Taxonomy" id="1619309"/>
    <lineage>
        <taxon>Bacteria</taxon>
        <taxon>Bacillati</taxon>
        <taxon>Bacillota</taxon>
        <taxon>Bacilli</taxon>
        <taxon>Bacillales</taxon>
        <taxon>Paenibacillaceae</taxon>
        <taxon>Paenibacillus</taxon>
    </lineage>
</organism>
<dbReference type="AlphaFoldDB" id="A0A229P2B0"/>